<accession>A0A8H5H8U7</accession>
<keyword evidence="3" id="KW-1185">Reference proteome</keyword>
<reference evidence="2 3" key="1">
    <citation type="journal article" date="2020" name="ISME J.">
        <title>Uncovering the hidden diversity of litter-decomposition mechanisms in mushroom-forming fungi.</title>
        <authorList>
            <person name="Floudas D."/>
            <person name="Bentzer J."/>
            <person name="Ahren D."/>
            <person name="Johansson T."/>
            <person name="Persson P."/>
            <person name="Tunlid A."/>
        </authorList>
    </citation>
    <scope>NUCLEOTIDE SEQUENCE [LARGE SCALE GENOMIC DNA]</scope>
    <source>
        <strain evidence="2 3">CBS 661.87</strain>
    </source>
</reference>
<dbReference type="AlphaFoldDB" id="A0A8H5H8U7"/>
<evidence type="ECO:0000313" key="2">
    <source>
        <dbReference type="EMBL" id="KAF5378827.1"/>
    </source>
</evidence>
<dbReference type="EMBL" id="JAACJP010000018">
    <property type="protein sequence ID" value="KAF5378827.1"/>
    <property type="molecule type" value="Genomic_DNA"/>
</dbReference>
<dbReference type="Proteomes" id="UP000565441">
    <property type="component" value="Unassembled WGS sequence"/>
</dbReference>
<evidence type="ECO:0000313" key="3">
    <source>
        <dbReference type="Proteomes" id="UP000565441"/>
    </source>
</evidence>
<name>A0A8H5H8U7_9AGAR</name>
<dbReference type="OrthoDB" id="10682123at2759"/>
<sequence length="377" mass="39739">MPSIIHPIIRPVNEPIDFEHLPGHSSPALSPTPIIRARSETPSAHSRDGTDSVRTIFAGPAPTGRDLANSAPPGLSTPTPASWSNSARQGSSFNQSFLLATQGEPLAAVDARMNYASLGSDMTPPQHTRPLYASIPLPPVEGVLQTDVSGIVVADELPAAELVFSSASEVLQPGNPNLNQPIPSANAWASAQDELWIGGEGGFQANVLGIEIAVNVMQSFEESLVRGALPHGYELVFHAPSSYVQRYAPSHPSASAISTPALEYLFYPAPPILNVIQLYGALHPSPDINWPAILRERSAPATVPPTTYLTLMVSASGQIVSVPAPHGMVTVGDLLDALLSAFGGYLTGCESCAGVCVCVRLGVVLDALEVWEARMRV</sequence>
<feature type="region of interest" description="Disordered" evidence="1">
    <location>
        <begin position="39"/>
        <end position="88"/>
    </location>
</feature>
<evidence type="ECO:0000256" key="1">
    <source>
        <dbReference type="SAM" id="MobiDB-lite"/>
    </source>
</evidence>
<proteinExistence type="predicted"/>
<organism evidence="2 3">
    <name type="scientific">Tricholomella constricta</name>
    <dbReference type="NCBI Taxonomy" id="117010"/>
    <lineage>
        <taxon>Eukaryota</taxon>
        <taxon>Fungi</taxon>
        <taxon>Dikarya</taxon>
        <taxon>Basidiomycota</taxon>
        <taxon>Agaricomycotina</taxon>
        <taxon>Agaricomycetes</taxon>
        <taxon>Agaricomycetidae</taxon>
        <taxon>Agaricales</taxon>
        <taxon>Tricholomatineae</taxon>
        <taxon>Lyophyllaceae</taxon>
        <taxon>Tricholomella</taxon>
    </lineage>
</organism>
<gene>
    <name evidence="2" type="ORF">D9615_006868</name>
</gene>
<protein>
    <submittedName>
        <fullName evidence="2">Uncharacterized protein</fullName>
    </submittedName>
</protein>
<comment type="caution">
    <text evidence="2">The sequence shown here is derived from an EMBL/GenBank/DDBJ whole genome shotgun (WGS) entry which is preliminary data.</text>
</comment>
<feature type="compositionally biased region" description="Polar residues" evidence="1">
    <location>
        <begin position="76"/>
        <end position="88"/>
    </location>
</feature>